<evidence type="ECO:0000256" key="1">
    <source>
        <dbReference type="ARBA" id="ARBA00022723"/>
    </source>
</evidence>
<evidence type="ECO:0008006" key="11">
    <source>
        <dbReference type="Google" id="ProtNLM"/>
    </source>
</evidence>
<dbReference type="PROSITE" id="PS50878">
    <property type="entry name" value="RT_POL"/>
    <property type="match status" value="1"/>
</dbReference>
<dbReference type="GO" id="GO:0015074">
    <property type="term" value="P:DNA integration"/>
    <property type="evidence" value="ECO:0007669"/>
    <property type="project" value="InterPro"/>
</dbReference>
<dbReference type="SMART" id="SM00249">
    <property type="entry name" value="PHD"/>
    <property type="match status" value="1"/>
</dbReference>
<dbReference type="AlphaFoldDB" id="A0A150FUT8"/>
<gene>
    <name evidence="9" type="ORF">GPECTOR_525g515</name>
</gene>
<sequence length="1244" mass="137408">MEAKCTEMKNANIIEPSRSSKYAMNSTMPAKKGPDGNWTDRRFCQDARALNAATRPDLCRPPLPEDLFQQIGPAKWLTKMDCRAVFLQIPLSTEHRERTSFSWRRELMQYRRLVYGLRNAMSHFQRVMDFHIRQHGLQDCVCCYVDDLLVYSNSAEEHLQHLRQVLEMLRSINIRLHPEKTLVAGHSVEFLGFMVSADGMSPTQARVAAYLALAPPTLLSSLRTLLGSFYYYWRLVHHHADLTAPLTALTKKSVVWRADTWGPEHQAVLDELKRIYTTEGLVLRRVRPDRPLILHTDFSGVGISRVLGQLDDESREYMCAAVSRSLNVHERQYTPYKGELLAVVWAVKTLHPYLHCRPFTLWCLPLYVRLIGGLQQYLRGTGSPPPAFLIEGPPCPTPAAEAAGLPLGHPVTLDAVQAGAAVHRLRSMYTNLANAAHLAHCLRNAQPPPGASLASRLPPGLYPAPATAPLPSPYAPIEAPGQAWVALPPATVASAPALLQGPNRQPVVPNAPILAALAGFPAIPDSPGLLRLLYRAAPPPVFATVLATSLALHHAFVSPQDMHPLQPRTLPDPAHTLGGESLVGALEAGIGSLALHVGVTTADFATYRTEHLTPLAQTLLGQRVPGSVVAKATTVLVAAADAQERTAVPEGEPDVWRDDAAMAAIRSPPGAQQDEHLLRNLRRMAAHRWTGTQLLRLMHDGTSRVRPPPEQREEIVRHTHALAYLGIRRTLALVQLGYWWFGIRATVQRVVLRCKLCNICNPTGTARQGRLQPLAIKGMFYRWGIDLAGELPATEPHGFNYVMVCVEHFTKYAEFIPLRSKTAAETVRGLLELISRFGAPAEVVTDQGTEFEAEFQLLLERCYVDHRLTSLNHPQADGAAGRLVQVVKLALRKHCQETGCNNKWDQYLLWLALAYRCSPQASTRMAPFVLLYGAPPVVPPAARERLEGELAFSGNPGESEYAEALAAHAAFLRHSVPVAAGNLLTAQHRDSLRYAHVRSGSYRPQELRLAPGDYVYLRRLDPTNTLQLPVRDPILRVESIGSMGVAVLLGWDTTRVRRRVEELVPCHLPDIDPIEDPRLFRPRADLPCEVCASPRGESTMLLCDGCNTGWHLGCLTPPLAEVPAGSWVCPPCTALGRAAPEGPAPQRPEPAPMLFPNAATRRLDDEAAALDGRRVARVVRTGKGKSQREQEVRGTLLYKGALRRPEYFQVEWDNGSSESMRLAVATRILVPLESAARLKRTGKK</sequence>
<accession>A0A150FUT8</accession>
<dbReference type="PROSITE" id="PS50016">
    <property type="entry name" value="ZF_PHD_2"/>
    <property type="match status" value="1"/>
</dbReference>
<dbReference type="InterPro" id="IPR011011">
    <property type="entry name" value="Znf_FYVE_PHD"/>
</dbReference>
<dbReference type="Gene3D" id="3.10.10.10">
    <property type="entry name" value="HIV Type 1 Reverse Transcriptase, subunit A, domain 1"/>
    <property type="match status" value="1"/>
</dbReference>
<dbReference type="Pfam" id="PF00078">
    <property type="entry name" value="RVT_1"/>
    <property type="match status" value="1"/>
</dbReference>
<evidence type="ECO:0000256" key="5">
    <source>
        <dbReference type="PROSITE-ProRule" id="PRU00146"/>
    </source>
</evidence>
<dbReference type="Pfam" id="PF00628">
    <property type="entry name" value="PHD"/>
    <property type="match status" value="1"/>
</dbReference>
<keyword evidence="10" id="KW-1185">Reference proteome</keyword>
<comment type="caution">
    <text evidence="9">The sequence shown here is derived from an EMBL/GenBank/DDBJ whole genome shotgun (WGS) entry which is preliminary data.</text>
</comment>
<dbReference type="InterPro" id="IPR050951">
    <property type="entry name" value="Retrovirus_Pol_polyprotein"/>
</dbReference>
<dbReference type="Gene3D" id="3.30.40.10">
    <property type="entry name" value="Zinc/RING finger domain, C3HC4 (zinc finger)"/>
    <property type="match status" value="1"/>
</dbReference>
<dbReference type="InterPro" id="IPR036397">
    <property type="entry name" value="RNaseH_sf"/>
</dbReference>
<dbReference type="Pfam" id="PF17919">
    <property type="entry name" value="RT_RNaseH_2"/>
    <property type="match status" value="1"/>
</dbReference>
<evidence type="ECO:0000259" key="6">
    <source>
        <dbReference type="PROSITE" id="PS50016"/>
    </source>
</evidence>
<proteinExistence type="predicted"/>
<dbReference type="InterPro" id="IPR012337">
    <property type="entry name" value="RNaseH-like_sf"/>
</dbReference>
<evidence type="ECO:0000313" key="10">
    <source>
        <dbReference type="Proteomes" id="UP000075714"/>
    </source>
</evidence>
<dbReference type="InterPro" id="IPR019787">
    <property type="entry name" value="Znf_PHD-finger"/>
</dbReference>
<dbReference type="Pfam" id="PF17921">
    <property type="entry name" value="Integrase_H2C2"/>
    <property type="match status" value="1"/>
</dbReference>
<keyword evidence="1" id="KW-0479">Metal-binding</keyword>
<dbReference type="InterPro" id="IPR043128">
    <property type="entry name" value="Rev_trsase/Diguanyl_cyclase"/>
</dbReference>
<dbReference type="OrthoDB" id="541843at2759"/>
<dbReference type="CDD" id="cd15543">
    <property type="entry name" value="PHD_RSF1"/>
    <property type="match status" value="1"/>
</dbReference>
<dbReference type="Gene3D" id="3.30.70.270">
    <property type="match status" value="2"/>
</dbReference>
<dbReference type="Gene3D" id="3.30.420.10">
    <property type="entry name" value="Ribonuclease H-like superfamily/Ribonuclease H"/>
    <property type="match status" value="1"/>
</dbReference>
<dbReference type="SUPFAM" id="SSF53098">
    <property type="entry name" value="Ribonuclease H-like"/>
    <property type="match status" value="1"/>
</dbReference>
<dbReference type="InterPro" id="IPR000477">
    <property type="entry name" value="RT_dom"/>
</dbReference>
<name>A0A150FUT8_GONPE</name>
<dbReference type="PROSITE" id="PS50994">
    <property type="entry name" value="INTEGRASE"/>
    <property type="match status" value="1"/>
</dbReference>
<dbReference type="InterPro" id="IPR001584">
    <property type="entry name" value="Integrase_cat-core"/>
</dbReference>
<reference evidence="10" key="1">
    <citation type="journal article" date="2016" name="Nat. Commun.">
        <title>The Gonium pectorale genome demonstrates co-option of cell cycle regulation during the evolution of multicellularity.</title>
        <authorList>
            <person name="Hanschen E.R."/>
            <person name="Marriage T.N."/>
            <person name="Ferris P.J."/>
            <person name="Hamaji T."/>
            <person name="Toyoda A."/>
            <person name="Fujiyama A."/>
            <person name="Neme R."/>
            <person name="Noguchi H."/>
            <person name="Minakuchi Y."/>
            <person name="Suzuki M."/>
            <person name="Kawai-Toyooka H."/>
            <person name="Smith D.R."/>
            <person name="Sparks H."/>
            <person name="Anderson J."/>
            <person name="Bakaric R."/>
            <person name="Luria V."/>
            <person name="Karger A."/>
            <person name="Kirschner M.W."/>
            <person name="Durand P.M."/>
            <person name="Michod R.E."/>
            <person name="Nozaki H."/>
            <person name="Olson B.J."/>
        </authorList>
    </citation>
    <scope>NUCLEOTIDE SEQUENCE [LARGE SCALE GENOMIC DNA]</scope>
    <source>
        <strain evidence="10">NIES-2863</strain>
    </source>
</reference>
<dbReference type="GO" id="GO:0003676">
    <property type="term" value="F:nucleic acid binding"/>
    <property type="evidence" value="ECO:0007669"/>
    <property type="project" value="InterPro"/>
</dbReference>
<evidence type="ECO:0000313" key="9">
    <source>
        <dbReference type="EMBL" id="KXZ41356.1"/>
    </source>
</evidence>
<evidence type="ECO:0000256" key="3">
    <source>
        <dbReference type="ARBA" id="ARBA00022833"/>
    </source>
</evidence>
<dbReference type="InterPro" id="IPR041577">
    <property type="entry name" value="RT_RNaseH_2"/>
</dbReference>
<dbReference type="SUPFAM" id="SSF56672">
    <property type="entry name" value="DNA/RNA polymerases"/>
    <property type="match status" value="1"/>
</dbReference>
<keyword evidence="3" id="KW-0862">Zinc</keyword>
<dbReference type="EMBL" id="LSYV01000522">
    <property type="protein sequence ID" value="KXZ41356.1"/>
    <property type="molecule type" value="Genomic_DNA"/>
</dbReference>
<dbReference type="Gene3D" id="1.10.340.70">
    <property type="match status" value="1"/>
</dbReference>
<evidence type="ECO:0000259" key="7">
    <source>
        <dbReference type="PROSITE" id="PS50878"/>
    </source>
</evidence>
<dbReference type="PANTHER" id="PTHR37984">
    <property type="entry name" value="PROTEIN CBG26694"/>
    <property type="match status" value="1"/>
</dbReference>
<dbReference type="InterPro" id="IPR041588">
    <property type="entry name" value="Integrase_H2C2"/>
</dbReference>
<dbReference type="InterPro" id="IPR019786">
    <property type="entry name" value="Zinc_finger_PHD-type_CS"/>
</dbReference>
<dbReference type="PROSITE" id="PS01359">
    <property type="entry name" value="ZF_PHD_1"/>
    <property type="match status" value="1"/>
</dbReference>
<dbReference type="STRING" id="33097.A0A150FUT8"/>
<dbReference type="SUPFAM" id="SSF57903">
    <property type="entry name" value="FYVE/PHD zinc finger"/>
    <property type="match status" value="1"/>
</dbReference>
<feature type="domain" description="Reverse transcriptase" evidence="7">
    <location>
        <begin position="1"/>
        <end position="195"/>
    </location>
</feature>
<evidence type="ECO:0000256" key="4">
    <source>
        <dbReference type="ARBA" id="ARBA00023268"/>
    </source>
</evidence>
<keyword evidence="2 5" id="KW-0863">Zinc-finger</keyword>
<dbReference type="Proteomes" id="UP000075714">
    <property type="component" value="Unassembled WGS sequence"/>
</dbReference>
<dbReference type="InterPro" id="IPR043502">
    <property type="entry name" value="DNA/RNA_pol_sf"/>
</dbReference>
<keyword evidence="4" id="KW-0511">Multifunctional enzyme</keyword>
<feature type="domain" description="Integrase catalytic" evidence="8">
    <location>
        <begin position="769"/>
        <end position="935"/>
    </location>
</feature>
<evidence type="ECO:0000259" key="8">
    <source>
        <dbReference type="PROSITE" id="PS50994"/>
    </source>
</evidence>
<dbReference type="GO" id="GO:0008270">
    <property type="term" value="F:zinc ion binding"/>
    <property type="evidence" value="ECO:0007669"/>
    <property type="project" value="UniProtKB-KW"/>
</dbReference>
<dbReference type="CDD" id="cd01647">
    <property type="entry name" value="RT_LTR"/>
    <property type="match status" value="1"/>
</dbReference>
<feature type="domain" description="PHD-type" evidence="6">
    <location>
        <begin position="1085"/>
        <end position="1135"/>
    </location>
</feature>
<evidence type="ECO:0000256" key="2">
    <source>
        <dbReference type="ARBA" id="ARBA00022771"/>
    </source>
</evidence>
<dbReference type="InterPro" id="IPR001965">
    <property type="entry name" value="Znf_PHD"/>
</dbReference>
<dbReference type="GO" id="GO:0003824">
    <property type="term" value="F:catalytic activity"/>
    <property type="evidence" value="ECO:0007669"/>
    <property type="project" value="UniProtKB-KW"/>
</dbReference>
<dbReference type="Pfam" id="PF00665">
    <property type="entry name" value="rve"/>
    <property type="match status" value="1"/>
</dbReference>
<dbReference type="InterPro" id="IPR013083">
    <property type="entry name" value="Znf_RING/FYVE/PHD"/>
</dbReference>
<protein>
    <recommendedName>
        <fullName evidence="11">Integrase catalytic domain-containing protein</fullName>
    </recommendedName>
</protein>
<organism evidence="9 10">
    <name type="scientific">Gonium pectorale</name>
    <name type="common">Green alga</name>
    <dbReference type="NCBI Taxonomy" id="33097"/>
    <lineage>
        <taxon>Eukaryota</taxon>
        <taxon>Viridiplantae</taxon>
        <taxon>Chlorophyta</taxon>
        <taxon>core chlorophytes</taxon>
        <taxon>Chlorophyceae</taxon>
        <taxon>CS clade</taxon>
        <taxon>Chlamydomonadales</taxon>
        <taxon>Volvocaceae</taxon>
        <taxon>Gonium</taxon>
    </lineage>
</organism>
<dbReference type="PANTHER" id="PTHR37984:SF5">
    <property type="entry name" value="PROTEIN NYNRIN-LIKE"/>
    <property type="match status" value="1"/>
</dbReference>